<keyword evidence="2" id="KW-1185">Reference proteome</keyword>
<sequence>MEALAVRGAMEDGAACGQDAGREGGCTAPAGQGRWLLRTGRRWWLALVWAGPDGGWRCRAGGVLRSSDRADLCDASAGMVQMLRWRCVPLEAVIKARWRQAAGPATGAMEPCSCGADAGAMLAGAVGGVQSRRWAEAAEVAILVLLVGDPGGGNRSSHEVMVPI</sequence>
<dbReference type="AlphaFoldDB" id="A0A843WZV4"/>
<evidence type="ECO:0000313" key="1">
    <source>
        <dbReference type="EMBL" id="MQM13886.1"/>
    </source>
</evidence>
<dbReference type="EMBL" id="NMUH01005866">
    <property type="protein sequence ID" value="MQM13886.1"/>
    <property type="molecule type" value="Genomic_DNA"/>
</dbReference>
<accession>A0A843WZV4</accession>
<gene>
    <name evidence="1" type="ORF">Taro_046807</name>
</gene>
<protein>
    <submittedName>
        <fullName evidence="1">Uncharacterized protein</fullName>
    </submittedName>
</protein>
<evidence type="ECO:0000313" key="2">
    <source>
        <dbReference type="Proteomes" id="UP000652761"/>
    </source>
</evidence>
<comment type="caution">
    <text evidence="1">The sequence shown here is derived from an EMBL/GenBank/DDBJ whole genome shotgun (WGS) entry which is preliminary data.</text>
</comment>
<proteinExistence type="predicted"/>
<name>A0A843WZV4_COLES</name>
<dbReference type="Proteomes" id="UP000652761">
    <property type="component" value="Unassembled WGS sequence"/>
</dbReference>
<organism evidence="1 2">
    <name type="scientific">Colocasia esculenta</name>
    <name type="common">Wild taro</name>
    <name type="synonym">Arum esculentum</name>
    <dbReference type="NCBI Taxonomy" id="4460"/>
    <lineage>
        <taxon>Eukaryota</taxon>
        <taxon>Viridiplantae</taxon>
        <taxon>Streptophyta</taxon>
        <taxon>Embryophyta</taxon>
        <taxon>Tracheophyta</taxon>
        <taxon>Spermatophyta</taxon>
        <taxon>Magnoliopsida</taxon>
        <taxon>Liliopsida</taxon>
        <taxon>Araceae</taxon>
        <taxon>Aroideae</taxon>
        <taxon>Colocasieae</taxon>
        <taxon>Colocasia</taxon>
    </lineage>
</organism>
<reference evidence="1" key="1">
    <citation type="submission" date="2017-07" db="EMBL/GenBank/DDBJ databases">
        <title>Taro Niue Genome Assembly and Annotation.</title>
        <authorList>
            <person name="Atibalentja N."/>
            <person name="Keating K."/>
            <person name="Fields C.J."/>
        </authorList>
    </citation>
    <scope>NUCLEOTIDE SEQUENCE</scope>
    <source>
        <strain evidence="1">Niue_2</strain>
        <tissue evidence="1">Leaf</tissue>
    </source>
</reference>